<gene>
    <name evidence="1" type="ORF">M9H77_25918</name>
</gene>
<reference evidence="2" key="1">
    <citation type="journal article" date="2023" name="Nat. Plants">
        <title>Single-cell RNA sequencing provides a high-resolution roadmap for understanding the multicellular compartmentation of specialized metabolism.</title>
        <authorList>
            <person name="Sun S."/>
            <person name="Shen X."/>
            <person name="Li Y."/>
            <person name="Li Y."/>
            <person name="Wang S."/>
            <person name="Li R."/>
            <person name="Zhang H."/>
            <person name="Shen G."/>
            <person name="Guo B."/>
            <person name="Wei J."/>
            <person name="Xu J."/>
            <person name="St-Pierre B."/>
            <person name="Chen S."/>
            <person name="Sun C."/>
        </authorList>
    </citation>
    <scope>NUCLEOTIDE SEQUENCE [LARGE SCALE GENOMIC DNA]</scope>
</reference>
<dbReference type="Proteomes" id="UP001060085">
    <property type="component" value="Linkage Group LG06"/>
</dbReference>
<name>A0ACC0AA29_CATRO</name>
<protein>
    <submittedName>
        <fullName evidence="1">Uncharacterized protein</fullName>
    </submittedName>
</protein>
<accession>A0ACC0AA29</accession>
<evidence type="ECO:0000313" key="1">
    <source>
        <dbReference type="EMBL" id="KAI5657125.1"/>
    </source>
</evidence>
<dbReference type="EMBL" id="CM044706">
    <property type="protein sequence ID" value="KAI5657125.1"/>
    <property type="molecule type" value="Genomic_DNA"/>
</dbReference>
<keyword evidence="2" id="KW-1185">Reference proteome</keyword>
<sequence length="170" mass="19559">MLRERTRGRRGLMRATGTRCGIIGTRLRHREDKEPGNTRQKDLTERFSRNKYLEKLHKHQKGEKKRENIDFHSTQFWIRENSRVQRKAEEDIEASSIAMLDDLQLMAIVAGGVSQGCLYGAGLEAAHFINESSRAAIGLSCCLDNEQWLMRRVEDVVSRVSATFHENMRG</sequence>
<proteinExistence type="predicted"/>
<evidence type="ECO:0000313" key="2">
    <source>
        <dbReference type="Proteomes" id="UP001060085"/>
    </source>
</evidence>
<organism evidence="1 2">
    <name type="scientific">Catharanthus roseus</name>
    <name type="common">Madagascar periwinkle</name>
    <name type="synonym">Vinca rosea</name>
    <dbReference type="NCBI Taxonomy" id="4058"/>
    <lineage>
        <taxon>Eukaryota</taxon>
        <taxon>Viridiplantae</taxon>
        <taxon>Streptophyta</taxon>
        <taxon>Embryophyta</taxon>
        <taxon>Tracheophyta</taxon>
        <taxon>Spermatophyta</taxon>
        <taxon>Magnoliopsida</taxon>
        <taxon>eudicotyledons</taxon>
        <taxon>Gunneridae</taxon>
        <taxon>Pentapetalae</taxon>
        <taxon>asterids</taxon>
        <taxon>lamiids</taxon>
        <taxon>Gentianales</taxon>
        <taxon>Apocynaceae</taxon>
        <taxon>Rauvolfioideae</taxon>
        <taxon>Vinceae</taxon>
        <taxon>Catharanthinae</taxon>
        <taxon>Catharanthus</taxon>
    </lineage>
</organism>
<comment type="caution">
    <text evidence="1">The sequence shown here is derived from an EMBL/GenBank/DDBJ whole genome shotgun (WGS) entry which is preliminary data.</text>
</comment>